<gene>
    <name evidence="2" type="ORF">S03H2_38212</name>
</gene>
<dbReference type="SUPFAM" id="SSF56925">
    <property type="entry name" value="OMPA-like"/>
    <property type="match status" value="1"/>
</dbReference>
<evidence type="ECO:0000313" key="2">
    <source>
        <dbReference type="EMBL" id="GAH54510.1"/>
    </source>
</evidence>
<dbReference type="EMBL" id="BARU01023560">
    <property type="protein sequence ID" value="GAH54510.1"/>
    <property type="molecule type" value="Genomic_DNA"/>
</dbReference>
<dbReference type="Gene3D" id="2.40.160.20">
    <property type="match status" value="1"/>
</dbReference>
<dbReference type="AlphaFoldDB" id="X1HBU6"/>
<dbReference type="InterPro" id="IPR011250">
    <property type="entry name" value="OMP/PagP_B-barrel"/>
</dbReference>
<feature type="non-terminal residue" evidence="2">
    <location>
        <position position="1"/>
    </location>
</feature>
<proteinExistence type="predicted"/>
<evidence type="ECO:0000259" key="1">
    <source>
        <dbReference type="Pfam" id="PF19573"/>
    </source>
</evidence>
<name>X1HBU6_9ZZZZ</name>
<feature type="domain" description="DUF6089" evidence="1">
    <location>
        <begin position="15"/>
        <end position="98"/>
    </location>
</feature>
<protein>
    <recommendedName>
        <fullName evidence="1">DUF6089 domain-containing protein</fullName>
    </recommendedName>
</protein>
<dbReference type="Pfam" id="PF19573">
    <property type="entry name" value="DUF6089"/>
    <property type="match status" value="1"/>
</dbReference>
<sequence length="117" mass="13194">YLMMKGKGIGTFQPTFSAYVFAGLGGAFFGTKKLENLENIDFEYSETTLVIPFGVGVKIGLTPNWAAGFDLGRRFTTTDYLDAYTSEWSKSNDVYYFGVFNLIYKLETSRTGWPVFQ</sequence>
<accession>X1HBU6</accession>
<organism evidence="2">
    <name type="scientific">marine sediment metagenome</name>
    <dbReference type="NCBI Taxonomy" id="412755"/>
    <lineage>
        <taxon>unclassified sequences</taxon>
        <taxon>metagenomes</taxon>
        <taxon>ecological metagenomes</taxon>
    </lineage>
</organism>
<dbReference type="InterPro" id="IPR045743">
    <property type="entry name" value="DUF6089"/>
</dbReference>
<comment type="caution">
    <text evidence="2">The sequence shown here is derived from an EMBL/GenBank/DDBJ whole genome shotgun (WGS) entry which is preliminary data.</text>
</comment>
<reference evidence="2" key="1">
    <citation type="journal article" date="2014" name="Front. Microbiol.">
        <title>High frequency of phylogenetically diverse reductive dehalogenase-homologous genes in deep subseafloor sedimentary metagenomes.</title>
        <authorList>
            <person name="Kawai M."/>
            <person name="Futagami T."/>
            <person name="Toyoda A."/>
            <person name="Takaki Y."/>
            <person name="Nishi S."/>
            <person name="Hori S."/>
            <person name="Arai W."/>
            <person name="Tsubouchi T."/>
            <person name="Morono Y."/>
            <person name="Uchiyama I."/>
            <person name="Ito T."/>
            <person name="Fujiyama A."/>
            <person name="Inagaki F."/>
            <person name="Takami H."/>
        </authorList>
    </citation>
    <scope>NUCLEOTIDE SEQUENCE</scope>
    <source>
        <strain evidence="2">Expedition CK06-06</strain>
    </source>
</reference>